<protein>
    <submittedName>
        <fullName evidence="2">Uncharacterized protein</fullName>
    </submittedName>
</protein>
<feature type="compositionally biased region" description="Polar residues" evidence="1">
    <location>
        <begin position="127"/>
        <end position="142"/>
    </location>
</feature>
<reference evidence="2" key="1">
    <citation type="submission" date="2023-04" db="EMBL/GenBank/DDBJ databases">
        <authorList>
            <person name="Vijverberg K."/>
            <person name="Xiong W."/>
            <person name="Schranz E."/>
        </authorList>
    </citation>
    <scope>NUCLEOTIDE SEQUENCE</scope>
</reference>
<name>A0AA35UVZ7_LACSI</name>
<keyword evidence="3" id="KW-1185">Reference proteome</keyword>
<sequence length="222" mass="25052">MGRKAEEEKVFFIPESTHRLFKSSLSSAPAPIVTLFALAPALLHLRDCEFTFRLPSSNRRPTRRQPSSFSIDVVLYHYSSITIKRRIIGGQLSTLTFNQKMEKIDSVSEQPSTPIGSTNVDVEHDNTSPNVPSFEESLQSDAVNPPNKRQKSIAWDQFVKVTVNGKLKAQFGCGKLLTKMKVCNLPQIIMQLFLMITTQTVKLDGEYMINDGSMRKLELKFV</sequence>
<feature type="compositionally biased region" description="Polar residues" evidence="1">
    <location>
        <begin position="107"/>
        <end position="120"/>
    </location>
</feature>
<evidence type="ECO:0000256" key="1">
    <source>
        <dbReference type="SAM" id="MobiDB-lite"/>
    </source>
</evidence>
<evidence type="ECO:0000313" key="2">
    <source>
        <dbReference type="EMBL" id="CAI9261741.1"/>
    </source>
</evidence>
<dbReference type="EMBL" id="OX465086">
    <property type="protein sequence ID" value="CAI9261741.1"/>
    <property type="molecule type" value="Genomic_DNA"/>
</dbReference>
<organism evidence="2 3">
    <name type="scientific">Lactuca saligna</name>
    <name type="common">Willowleaf lettuce</name>
    <dbReference type="NCBI Taxonomy" id="75948"/>
    <lineage>
        <taxon>Eukaryota</taxon>
        <taxon>Viridiplantae</taxon>
        <taxon>Streptophyta</taxon>
        <taxon>Embryophyta</taxon>
        <taxon>Tracheophyta</taxon>
        <taxon>Spermatophyta</taxon>
        <taxon>Magnoliopsida</taxon>
        <taxon>eudicotyledons</taxon>
        <taxon>Gunneridae</taxon>
        <taxon>Pentapetalae</taxon>
        <taxon>asterids</taxon>
        <taxon>campanulids</taxon>
        <taxon>Asterales</taxon>
        <taxon>Asteraceae</taxon>
        <taxon>Cichorioideae</taxon>
        <taxon>Cichorieae</taxon>
        <taxon>Lactucinae</taxon>
        <taxon>Lactuca</taxon>
    </lineage>
</organism>
<evidence type="ECO:0000313" key="3">
    <source>
        <dbReference type="Proteomes" id="UP001177003"/>
    </source>
</evidence>
<proteinExistence type="predicted"/>
<dbReference type="AlphaFoldDB" id="A0AA35UVZ7"/>
<gene>
    <name evidence="2" type="ORF">LSALG_LOCUS2517</name>
</gene>
<accession>A0AA35UVZ7</accession>
<feature type="region of interest" description="Disordered" evidence="1">
    <location>
        <begin position="105"/>
        <end position="149"/>
    </location>
</feature>
<dbReference type="Proteomes" id="UP001177003">
    <property type="component" value="Chromosome 0"/>
</dbReference>